<reference evidence="1 2" key="1">
    <citation type="submission" date="2019-11" db="EMBL/GenBank/DDBJ databases">
        <title>Draft genome sequences of five Paenibacillus species of dairy origin.</title>
        <authorList>
            <person name="Olajide A.M."/>
            <person name="Chen S."/>
            <person name="Lapointe G."/>
        </authorList>
    </citation>
    <scope>NUCLEOTIDE SEQUENCE [LARGE SCALE GENOMIC DNA]</scope>
    <source>
        <strain evidence="1 2">12CR55</strain>
    </source>
</reference>
<evidence type="ECO:0000313" key="1">
    <source>
        <dbReference type="EMBL" id="MUG45855.1"/>
    </source>
</evidence>
<evidence type="ECO:0000313" key="2">
    <source>
        <dbReference type="Proteomes" id="UP000447876"/>
    </source>
</evidence>
<dbReference type="AlphaFoldDB" id="A0A7X3CPB7"/>
<gene>
    <name evidence="1" type="ORF">GNP95_12725</name>
</gene>
<comment type="caution">
    <text evidence="1">The sequence shown here is derived from an EMBL/GenBank/DDBJ whole genome shotgun (WGS) entry which is preliminary data.</text>
</comment>
<dbReference type="EMBL" id="WNZW01000003">
    <property type="protein sequence ID" value="MUG45855.1"/>
    <property type="molecule type" value="Genomic_DNA"/>
</dbReference>
<dbReference type="Proteomes" id="UP000447876">
    <property type="component" value="Unassembled WGS sequence"/>
</dbReference>
<sequence length="296" mass="33178">MNKKHCLFCDEIVPTKAEGDYDVYLGCSCSPGGFYSLLRDSYETIHSLPYHKKRDMFHLVSAYIREHTDREEKVALSEGDLEAIVHSPNLPVTIEDKGNRLLQYLYRHSEGPGEPVVIQPLSSSYNLTYSPNLQELVYIIDKLRAEQLLIREGMAFQLTEKGWSEAVATAGGKKLKPCSVLIADGEDFRTEWLQMLLPTIEQYGFLPSLLAPEAAENAKAYSLEQITDSKLVVADLTGQSPGVYFAAGYALGLNIPVIWTVKSSDAEMLPVRFKEIRPIVWDTAEELAAFLQQRLG</sequence>
<name>A0A7X3CPB7_9BACL</name>
<dbReference type="Gene3D" id="3.40.50.450">
    <property type="match status" value="1"/>
</dbReference>
<organism evidence="1 2">
    <name type="scientific">Paenibacillus woosongensis</name>
    <dbReference type="NCBI Taxonomy" id="307580"/>
    <lineage>
        <taxon>Bacteria</taxon>
        <taxon>Bacillati</taxon>
        <taxon>Bacillota</taxon>
        <taxon>Bacilli</taxon>
        <taxon>Bacillales</taxon>
        <taxon>Paenibacillaceae</taxon>
        <taxon>Paenibacillus</taxon>
    </lineage>
</organism>
<dbReference type="OrthoDB" id="284716at2"/>
<dbReference type="SUPFAM" id="SSF52309">
    <property type="entry name" value="N-(deoxy)ribosyltransferase-like"/>
    <property type="match status" value="1"/>
</dbReference>
<protein>
    <recommendedName>
        <fullName evidence="3">Nucleoside 2-deoxyribosyltransferase</fullName>
    </recommendedName>
</protein>
<evidence type="ECO:0008006" key="3">
    <source>
        <dbReference type="Google" id="ProtNLM"/>
    </source>
</evidence>
<accession>A0A7X3CPB7</accession>
<proteinExistence type="predicted"/>
<dbReference type="RefSeq" id="WP_155611238.1">
    <property type="nucleotide sequence ID" value="NZ_WNZW01000003.1"/>
</dbReference>